<protein>
    <recommendedName>
        <fullName evidence="3">CsbD-like domain-containing protein</fullName>
    </recommendedName>
</protein>
<dbReference type="InterPro" id="IPR008462">
    <property type="entry name" value="CsbD"/>
</dbReference>
<keyword evidence="2" id="KW-0175">Coiled coil</keyword>
<dbReference type="OrthoDB" id="465089at2"/>
<sequence length="63" mass="6793">MSENRIEATAKNIVGKVQEAVGELTGDEKTKVEGQLKQVEASAQHAKEDVKETIKDAVDNILG</sequence>
<gene>
    <name evidence="4" type="ORF">GlitD10_2064</name>
</gene>
<evidence type="ECO:0000256" key="1">
    <source>
        <dbReference type="ARBA" id="ARBA00009129"/>
    </source>
</evidence>
<keyword evidence="5" id="KW-1185">Reference proteome</keyword>
<dbReference type="SUPFAM" id="SSF69047">
    <property type="entry name" value="Hypothetical protein YjbJ"/>
    <property type="match status" value="1"/>
</dbReference>
<proteinExistence type="inferred from homology"/>
<dbReference type="Pfam" id="PF05532">
    <property type="entry name" value="CsbD"/>
    <property type="match status" value="1"/>
</dbReference>
<evidence type="ECO:0000313" key="4">
    <source>
        <dbReference type="EMBL" id="APB34391.1"/>
    </source>
</evidence>
<accession>A0A1J0AEQ2</accession>
<dbReference type="RefSeq" id="WP_071454837.1">
    <property type="nucleotide sequence ID" value="NZ_CP017675.1"/>
</dbReference>
<evidence type="ECO:0000256" key="2">
    <source>
        <dbReference type="SAM" id="Coils"/>
    </source>
</evidence>
<dbReference type="Gene3D" id="1.10.1470.10">
    <property type="entry name" value="YjbJ"/>
    <property type="match status" value="1"/>
</dbReference>
<reference evidence="4 5" key="1">
    <citation type="submission" date="2016-10" db="EMBL/GenBank/DDBJ databases">
        <title>Description of Gloeomargarita lithophora gen. nov., sp. nov., a thylakoid-bearing basal-branching cyanobacterium with intracellular carbonates, and proposal for Gloeomargaritales ord. nov.</title>
        <authorList>
            <person name="Moreira D."/>
            <person name="Tavera R."/>
            <person name="Benzerara K."/>
            <person name="Skouri-Panet F."/>
            <person name="Couradeau E."/>
            <person name="Gerard E."/>
            <person name="Loussert C."/>
            <person name="Novelo E."/>
            <person name="Zivanovic Y."/>
            <person name="Lopez-Garcia P."/>
        </authorList>
    </citation>
    <scope>NUCLEOTIDE SEQUENCE [LARGE SCALE GENOMIC DNA]</scope>
    <source>
        <strain evidence="4 5">D10</strain>
    </source>
</reference>
<organism evidence="4 5">
    <name type="scientific">Gloeomargarita lithophora Alchichica-D10</name>
    <dbReference type="NCBI Taxonomy" id="1188229"/>
    <lineage>
        <taxon>Bacteria</taxon>
        <taxon>Bacillati</taxon>
        <taxon>Cyanobacteriota</taxon>
        <taxon>Cyanophyceae</taxon>
        <taxon>Gloeomargaritales</taxon>
        <taxon>Gloeomargaritaceae</taxon>
        <taxon>Gloeomargarita</taxon>
    </lineage>
</organism>
<dbReference type="AlphaFoldDB" id="A0A1J0AEQ2"/>
<evidence type="ECO:0000259" key="3">
    <source>
        <dbReference type="Pfam" id="PF05532"/>
    </source>
</evidence>
<dbReference type="Proteomes" id="UP000180235">
    <property type="component" value="Chromosome"/>
</dbReference>
<comment type="similarity">
    <text evidence="1">Belongs to the UPF0337 (CsbD) family.</text>
</comment>
<feature type="coiled-coil region" evidence="2">
    <location>
        <begin position="29"/>
        <end position="56"/>
    </location>
</feature>
<feature type="domain" description="CsbD-like" evidence="3">
    <location>
        <begin position="4"/>
        <end position="56"/>
    </location>
</feature>
<dbReference type="InterPro" id="IPR036629">
    <property type="entry name" value="YjbJ_sf"/>
</dbReference>
<name>A0A1J0AEQ2_9CYAN</name>
<dbReference type="STRING" id="1188229.GlitD10_2064"/>
<evidence type="ECO:0000313" key="5">
    <source>
        <dbReference type="Proteomes" id="UP000180235"/>
    </source>
</evidence>
<dbReference type="KEGG" id="glt:GlitD10_2064"/>
<dbReference type="EMBL" id="CP017675">
    <property type="protein sequence ID" value="APB34391.1"/>
    <property type="molecule type" value="Genomic_DNA"/>
</dbReference>